<comment type="subcellular location">
    <subcellularLocation>
        <location evidence="1 6">Cytoplasm</location>
        <location evidence="1 6">Cytosol</location>
    </subcellularLocation>
</comment>
<dbReference type="InterPro" id="IPR003713">
    <property type="entry name" value="FliS"/>
</dbReference>
<keyword evidence="7" id="KW-0969">Cilium</keyword>
<evidence type="ECO:0000313" key="8">
    <source>
        <dbReference type="Proteomes" id="UP001467690"/>
    </source>
</evidence>
<keyword evidence="3 6" id="KW-0963">Cytoplasm</keyword>
<comment type="similarity">
    <text evidence="2 6">Belongs to the FliS family.</text>
</comment>
<protein>
    <recommendedName>
        <fullName evidence="6">Flagellar secretion chaperone FliS</fullName>
    </recommendedName>
</protein>
<evidence type="ECO:0000256" key="3">
    <source>
        <dbReference type="ARBA" id="ARBA00022490"/>
    </source>
</evidence>
<dbReference type="Proteomes" id="UP001467690">
    <property type="component" value="Unassembled WGS sequence"/>
</dbReference>
<evidence type="ECO:0000256" key="2">
    <source>
        <dbReference type="ARBA" id="ARBA00008787"/>
    </source>
</evidence>
<keyword evidence="7" id="KW-0966">Cell projection</keyword>
<dbReference type="InterPro" id="IPR036584">
    <property type="entry name" value="FliS_sf"/>
</dbReference>
<keyword evidence="4 6" id="KW-1005">Bacterial flagellum biogenesis</keyword>
<dbReference type="Gene3D" id="1.20.120.340">
    <property type="entry name" value="Flagellar protein FliS"/>
    <property type="match status" value="1"/>
</dbReference>
<dbReference type="PANTHER" id="PTHR34773">
    <property type="entry name" value="FLAGELLAR SECRETION CHAPERONE FLIS"/>
    <property type="match status" value="1"/>
</dbReference>
<sequence length="145" mass="16616">MFKRGINAYKQGNIKQQIAQADPHQITLMLMQGALDKMAYAKGCMERKEHENKSIHLSKASAILVNLRDTLDFSVESEVTDNLYALYDYMINRLTDAHVQNSTKIMDEIIALMLPIKTAWASIPEEAKQEAYELQRQRQQEQSAV</sequence>
<comment type="caution">
    <text evidence="7">The sequence shown here is derived from an EMBL/GenBank/DDBJ whole genome shotgun (WGS) entry which is preliminary data.</text>
</comment>
<accession>A0ABV1RGW4</accession>
<evidence type="ECO:0000256" key="4">
    <source>
        <dbReference type="ARBA" id="ARBA00022795"/>
    </source>
</evidence>
<evidence type="ECO:0000313" key="7">
    <source>
        <dbReference type="EMBL" id="MER2492156.1"/>
    </source>
</evidence>
<dbReference type="SUPFAM" id="SSF101116">
    <property type="entry name" value="Flagellar export chaperone FliS"/>
    <property type="match status" value="1"/>
</dbReference>
<organism evidence="7 8">
    <name type="scientific">Catenovulum sediminis</name>
    <dbReference type="NCBI Taxonomy" id="1740262"/>
    <lineage>
        <taxon>Bacteria</taxon>
        <taxon>Pseudomonadati</taxon>
        <taxon>Pseudomonadota</taxon>
        <taxon>Gammaproteobacteria</taxon>
        <taxon>Alteromonadales</taxon>
        <taxon>Alteromonadaceae</taxon>
        <taxon>Catenovulum</taxon>
    </lineage>
</organism>
<dbReference type="CDD" id="cd16098">
    <property type="entry name" value="FliS"/>
    <property type="match status" value="1"/>
</dbReference>
<dbReference type="RefSeq" id="WP_350401653.1">
    <property type="nucleotide sequence ID" value="NZ_JBELOE010000200.1"/>
</dbReference>
<evidence type="ECO:0000256" key="1">
    <source>
        <dbReference type="ARBA" id="ARBA00004514"/>
    </source>
</evidence>
<dbReference type="EMBL" id="JBELOE010000200">
    <property type="protein sequence ID" value="MER2492156.1"/>
    <property type="molecule type" value="Genomic_DNA"/>
</dbReference>
<dbReference type="PANTHER" id="PTHR34773:SF1">
    <property type="entry name" value="FLAGELLAR SECRETION CHAPERONE FLIS"/>
    <property type="match status" value="1"/>
</dbReference>
<dbReference type="NCBIfam" id="TIGR00208">
    <property type="entry name" value="fliS"/>
    <property type="match status" value="1"/>
</dbReference>
<gene>
    <name evidence="7" type="primary">fliS</name>
    <name evidence="7" type="ORF">ABS311_09710</name>
</gene>
<reference evidence="7 8" key="1">
    <citation type="submission" date="2024-06" db="EMBL/GenBank/DDBJ databases">
        <authorList>
            <person name="Chen R.Y."/>
        </authorList>
    </citation>
    <scope>NUCLEOTIDE SEQUENCE [LARGE SCALE GENOMIC DNA]</scope>
    <source>
        <strain evidence="7 8">D2</strain>
    </source>
</reference>
<dbReference type="PIRSF" id="PIRSF039090">
    <property type="entry name" value="Flis"/>
    <property type="match status" value="1"/>
</dbReference>
<keyword evidence="7" id="KW-0282">Flagellum</keyword>
<evidence type="ECO:0000256" key="5">
    <source>
        <dbReference type="ARBA" id="ARBA00023186"/>
    </source>
</evidence>
<proteinExistence type="inferred from homology"/>
<dbReference type="Pfam" id="PF02561">
    <property type="entry name" value="FliS"/>
    <property type="match status" value="1"/>
</dbReference>
<keyword evidence="5" id="KW-0143">Chaperone</keyword>
<keyword evidence="8" id="KW-1185">Reference proteome</keyword>
<name>A0ABV1RGW4_9ALTE</name>
<evidence type="ECO:0000256" key="6">
    <source>
        <dbReference type="PIRNR" id="PIRNR039090"/>
    </source>
</evidence>